<reference evidence="3" key="1">
    <citation type="submission" date="2021-03" db="EMBL/GenBank/DDBJ databases">
        <authorList>
            <person name="Bekaert M."/>
        </authorList>
    </citation>
    <scope>NUCLEOTIDE SEQUENCE</scope>
</reference>
<organism evidence="3 4">
    <name type="scientific">Mytilus edulis</name>
    <name type="common">Blue mussel</name>
    <dbReference type="NCBI Taxonomy" id="6550"/>
    <lineage>
        <taxon>Eukaryota</taxon>
        <taxon>Metazoa</taxon>
        <taxon>Spiralia</taxon>
        <taxon>Lophotrochozoa</taxon>
        <taxon>Mollusca</taxon>
        <taxon>Bivalvia</taxon>
        <taxon>Autobranchia</taxon>
        <taxon>Pteriomorphia</taxon>
        <taxon>Mytilida</taxon>
        <taxon>Mytiloidea</taxon>
        <taxon>Mytilidae</taxon>
        <taxon>Mytilinae</taxon>
        <taxon>Mytilus</taxon>
    </lineage>
</organism>
<evidence type="ECO:0000256" key="1">
    <source>
        <dbReference type="SAM" id="MobiDB-lite"/>
    </source>
</evidence>
<dbReference type="Proteomes" id="UP000683360">
    <property type="component" value="Unassembled WGS sequence"/>
</dbReference>
<feature type="transmembrane region" description="Helical" evidence="2">
    <location>
        <begin position="149"/>
        <end position="167"/>
    </location>
</feature>
<keyword evidence="4" id="KW-1185">Reference proteome</keyword>
<keyword evidence="2" id="KW-1133">Transmembrane helix</keyword>
<gene>
    <name evidence="3" type="ORF">MEDL_49806</name>
</gene>
<evidence type="ECO:0000313" key="3">
    <source>
        <dbReference type="EMBL" id="CAG2237313.1"/>
    </source>
</evidence>
<comment type="caution">
    <text evidence="3">The sequence shown here is derived from an EMBL/GenBank/DDBJ whole genome shotgun (WGS) entry which is preliminary data.</text>
</comment>
<proteinExistence type="predicted"/>
<evidence type="ECO:0000313" key="4">
    <source>
        <dbReference type="Proteomes" id="UP000683360"/>
    </source>
</evidence>
<evidence type="ECO:0000256" key="2">
    <source>
        <dbReference type="SAM" id="Phobius"/>
    </source>
</evidence>
<feature type="compositionally biased region" description="Polar residues" evidence="1">
    <location>
        <begin position="211"/>
        <end position="229"/>
    </location>
</feature>
<dbReference type="AlphaFoldDB" id="A0A8S3TUH9"/>
<accession>A0A8S3TUH9</accession>
<sequence length="244" mass="27413">MHLKQCNISILFKLSSCKFYIDSFISLEIAHISTAIRSSDHTVGAISTFFCTPNIYKERMGDAPPLFVLIPMVLVVKFVFWITICYTCSKRYRNLRTTIIQQTVMKVEDDNGITGIENPGYMRPFITETPDHNATQAVLAQPPYDHNTISPILPVVVFLKIIFWVAICCRCSDRYMNLCGNQGLNPTTLDQHTVIHRADDNDITGIENPGCMQQPSSSTEMTRPNSTQSPAPPVVKAPGYAEQY</sequence>
<keyword evidence="2" id="KW-0812">Transmembrane</keyword>
<dbReference type="EMBL" id="CAJPWZ010002386">
    <property type="protein sequence ID" value="CAG2237313.1"/>
    <property type="molecule type" value="Genomic_DNA"/>
</dbReference>
<feature type="region of interest" description="Disordered" evidence="1">
    <location>
        <begin position="201"/>
        <end position="244"/>
    </location>
</feature>
<protein>
    <submittedName>
        <fullName evidence="3">Uncharacterized protein</fullName>
    </submittedName>
</protein>
<dbReference type="OrthoDB" id="6052656at2759"/>
<feature type="transmembrane region" description="Helical" evidence="2">
    <location>
        <begin position="66"/>
        <end position="86"/>
    </location>
</feature>
<name>A0A8S3TUH9_MYTED</name>
<keyword evidence="2" id="KW-0472">Membrane</keyword>